<organism evidence="14 15">
    <name type="scientific">Alicyclobacillus sacchari</name>
    <dbReference type="NCBI Taxonomy" id="392010"/>
    <lineage>
        <taxon>Bacteria</taxon>
        <taxon>Bacillati</taxon>
        <taxon>Bacillota</taxon>
        <taxon>Bacilli</taxon>
        <taxon>Bacillales</taxon>
        <taxon>Alicyclobacillaceae</taxon>
        <taxon>Alicyclobacillus</taxon>
    </lineage>
</organism>
<dbReference type="SUPFAM" id="SSF47781">
    <property type="entry name" value="RuvA domain 2-like"/>
    <property type="match status" value="1"/>
</dbReference>
<protein>
    <recommendedName>
        <fullName evidence="11">diadenylate cyclase</fullName>
        <ecNumber evidence="11">2.7.7.85</ecNumber>
    </recommendedName>
</protein>
<dbReference type="AlphaFoldDB" id="A0A4V6QD01"/>
<dbReference type="FunFam" id="3.40.1700.10:FF:000001">
    <property type="entry name" value="DNA integrity scanning protein DisA"/>
    <property type="match status" value="1"/>
</dbReference>
<dbReference type="EMBL" id="SORF01000013">
    <property type="protein sequence ID" value="TDY42774.1"/>
    <property type="molecule type" value="Genomic_DNA"/>
</dbReference>
<dbReference type="NCBIfam" id="NF010009">
    <property type="entry name" value="PRK13482.1"/>
    <property type="match status" value="1"/>
</dbReference>
<evidence type="ECO:0000313" key="15">
    <source>
        <dbReference type="Proteomes" id="UP000294581"/>
    </source>
</evidence>
<dbReference type="Pfam" id="PF02457">
    <property type="entry name" value="DAC"/>
    <property type="match status" value="1"/>
</dbReference>
<evidence type="ECO:0000256" key="11">
    <source>
        <dbReference type="ARBA" id="ARBA00066492"/>
    </source>
</evidence>
<dbReference type="Pfam" id="PF10635">
    <property type="entry name" value="DisA-linker"/>
    <property type="match status" value="1"/>
</dbReference>
<sequence>MKEDAKREAAINKILRMVAPGTVLREGIENILRAKTGGLIVVGASDTVLSIMDGGFSIQCELTPSHLYELAKMDGAIIISEDARRVHYANTNLNPDHTIPTSETGTRHRTAERVARQSGHLVICISQRRNVITLYQGNFKYVLRDIGVILTKANQALQTLEKYKTVLEQELTDLTALEFEEAVTLDEVTTVLQRFETVLRVTAEIRRYIIELGSEGRLVSMQLEELVANLDEQAYLLLKDFVSPESTHTPHQIMSQIHSMSAEELLDGNLMARALGYPPSANQLEETVSSRGYRVLNKISRLPQPVIENLVEHFGVLSDILKASIAELDKVEGVGPVRARMIRNGLSRIQEQVLIERQI</sequence>
<reference evidence="14 15" key="1">
    <citation type="submission" date="2019-03" db="EMBL/GenBank/DDBJ databases">
        <title>Genomic Encyclopedia of Type Strains, Phase IV (KMG-IV): sequencing the most valuable type-strain genomes for metagenomic binning, comparative biology and taxonomic classification.</title>
        <authorList>
            <person name="Goeker M."/>
        </authorList>
    </citation>
    <scope>NUCLEOTIDE SEQUENCE [LARGE SCALE GENOMIC DNA]</scope>
    <source>
        <strain evidence="14 15">DSM 17974</strain>
    </source>
</reference>
<keyword evidence="15" id="KW-1185">Reference proteome</keyword>
<accession>A0A4V6QD01</accession>
<dbReference type="GO" id="GO:0003677">
    <property type="term" value="F:DNA binding"/>
    <property type="evidence" value="ECO:0007669"/>
    <property type="project" value="UniProtKB-KW"/>
</dbReference>
<dbReference type="PANTHER" id="PTHR34185">
    <property type="entry name" value="DIADENYLATE CYCLASE"/>
    <property type="match status" value="1"/>
</dbReference>
<evidence type="ECO:0000256" key="12">
    <source>
        <dbReference type="SAM" id="Coils"/>
    </source>
</evidence>
<dbReference type="Gene3D" id="3.40.1700.10">
    <property type="entry name" value="DNA integrity scanning protein, DisA, N-terminal domain"/>
    <property type="match status" value="1"/>
</dbReference>
<dbReference type="OrthoDB" id="41841at2"/>
<keyword evidence="12" id="KW-0175">Coiled coil</keyword>
<keyword evidence="8" id="KW-0460">Magnesium</keyword>
<dbReference type="GO" id="GO:0106408">
    <property type="term" value="F:diadenylate cyclase activity"/>
    <property type="evidence" value="ECO:0007669"/>
    <property type="project" value="UniProtKB-EC"/>
</dbReference>
<keyword evidence="6" id="KW-0227">DNA damage</keyword>
<gene>
    <name evidence="14" type="ORF">C7445_1137</name>
</gene>
<evidence type="ECO:0000256" key="1">
    <source>
        <dbReference type="ARBA" id="ARBA00000877"/>
    </source>
</evidence>
<dbReference type="RefSeq" id="WP_134160559.1">
    <property type="nucleotide sequence ID" value="NZ_SORF01000013.1"/>
</dbReference>
<dbReference type="EC" id="2.7.7.85" evidence="11"/>
<evidence type="ECO:0000256" key="4">
    <source>
        <dbReference type="ARBA" id="ARBA00022695"/>
    </source>
</evidence>
<evidence type="ECO:0000256" key="5">
    <source>
        <dbReference type="ARBA" id="ARBA00022741"/>
    </source>
</evidence>
<comment type="catalytic activity">
    <reaction evidence="1">
        <text>2 ATP = 3',3'-c-di-AMP + 2 diphosphate</text>
        <dbReference type="Rhea" id="RHEA:35655"/>
        <dbReference type="ChEBI" id="CHEBI:30616"/>
        <dbReference type="ChEBI" id="CHEBI:33019"/>
        <dbReference type="ChEBI" id="CHEBI:71500"/>
        <dbReference type="EC" id="2.7.7.85"/>
    </reaction>
</comment>
<dbReference type="InterPro" id="IPR003390">
    <property type="entry name" value="DNA_integrity_scan_DisA_N"/>
</dbReference>
<evidence type="ECO:0000256" key="10">
    <source>
        <dbReference type="ARBA" id="ARBA00023204"/>
    </source>
</evidence>
<dbReference type="Gene3D" id="1.20.1260.110">
    <property type="entry name" value="DNA integrity scanning linker region"/>
    <property type="match status" value="1"/>
</dbReference>
<comment type="cofactor">
    <cofactor evidence="2">
        <name>Mg(2+)</name>
        <dbReference type="ChEBI" id="CHEBI:18420"/>
    </cofactor>
</comment>
<dbReference type="SUPFAM" id="SSF143597">
    <property type="entry name" value="YojJ-like"/>
    <property type="match status" value="1"/>
</dbReference>
<evidence type="ECO:0000256" key="8">
    <source>
        <dbReference type="ARBA" id="ARBA00022842"/>
    </source>
</evidence>
<dbReference type="HAMAP" id="MF_01438">
    <property type="entry name" value="DisA"/>
    <property type="match status" value="1"/>
</dbReference>
<feature type="domain" description="DAC" evidence="13">
    <location>
        <begin position="8"/>
        <end position="146"/>
    </location>
</feature>
<name>A0A4V6QD01_9BACL</name>
<keyword evidence="9" id="KW-0238">DNA-binding</keyword>
<dbReference type="InterPro" id="IPR038331">
    <property type="entry name" value="DisA_sf"/>
</dbReference>
<evidence type="ECO:0000313" key="14">
    <source>
        <dbReference type="EMBL" id="TDY42774.1"/>
    </source>
</evidence>
<dbReference type="Proteomes" id="UP000294581">
    <property type="component" value="Unassembled WGS sequence"/>
</dbReference>
<dbReference type="PANTHER" id="PTHR34185:SF3">
    <property type="entry name" value="DNA INTEGRITY SCANNING PROTEIN DISA"/>
    <property type="match status" value="1"/>
</dbReference>
<keyword evidence="3" id="KW-0808">Transferase</keyword>
<keyword evidence="5" id="KW-0547">Nucleotide-binding</keyword>
<evidence type="ECO:0000256" key="2">
    <source>
        <dbReference type="ARBA" id="ARBA00001946"/>
    </source>
</evidence>
<evidence type="ECO:0000256" key="3">
    <source>
        <dbReference type="ARBA" id="ARBA00022679"/>
    </source>
</evidence>
<evidence type="ECO:0000256" key="6">
    <source>
        <dbReference type="ARBA" id="ARBA00022763"/>
    </source>
</evidence>
<dbReference type="InterPro" id="IPR036888">
    <property type="entry name" value="DNA_integrity_DisA_N_sf"/>
</dbReference>
<evidence type="ECO:0000256" key="9">
    <source>
        <dbReference type="ARBA" id="ARBA00023125"/>
    </source>
</evidence>
<dbReference type="InterPro" id="IPR023763">
    <property type="entry name" value="DNA_integrity_scanning_protein"/>
</dbReference>
<dbReference type="GO" id="GO:0004016">
    <property type="term" value="F:adenylate cyclase activity"/>
    <property type="evidence" value="ECO:0007669"/>
    <property type="project" value="TreeGrafter"/>
</dbReference>
<dbReference type="GO" id="GO:0005524">
    <property type="term" value="F:ATP binding"/>
    <property type="evidence" value="ECO:0007669"/>
    <property type="project" value="UniProtKB-KW"/>
</dbReference>
<keyword evidence="7" id="KW-0067">ATP-binding</keyword>
<keyword evidence="10" id="KW-0234">DNA repair</keyword>
<proteinExistence type="inferred from homology"/>
<keyword evidence="4" id="KW-0548">Nucleotidyltransferase</keyword>
<dbReference type="InterPro" id="IPR018906">
    <property type="entry name" value="DNA_integrity_scan_DisA_link"/>
</dbReference>
<dbReference type="GO" id="GO:0006281">
    <property type="term" value="P:DNA repair"/>
    <property type="evidence" value="ECO:0007669"/>
    <property type="project" value="UniProtKB-KW"/>
</dbReference>
<dbReference type="Gene3D" id="1.10.150.20">
    <property type="entry name" value="5' to 3' exonuclease, C-terminal subdomain"/>
    <property type="match status" value="1"/>
</dbReference>
<evidence type="ECO:0000259" key="13">
    <source>
        <dbReference type="PROSITE" id="PS51794"/>
    </source>
</evidence>
<dbReference type="InterPro" id="IPR010994">
    <property type="entry name" value="RuvA_2-like"/>
</dbReference>
<dbReference type="InterPro" id="IPR050338">
    <property type="entry name" value="DisA"/>
</dbReference>
<dbReference type="PROSITE" id="PS51794">
    <property type="entry name" value="DAC"/>
    <property type="match status" value="1"/>
</dbReference>
<comment type="caution">
    <text evidence="14">The sequence shown here is derived from an EMBL/GenBank/DDBJ whole genome shotgun (WGS) entry which is preliminary data.</text>
</comment>
<evidence type="ECO:0000256" key="7">
    <source>
        <dbReference type="ARBA" id="ARBA00022840"/>
    </source>
</evidence>
<feature type="coiled-coil region" evidence="12">
    <location>
        <begin position="150"/>
        <end position="177"/>
    </location>
</feature>